<dbReference type="OrthoDB" id="9779724at2"/>
<comment type="similarity">
    <text evidence="1">Belongs to the bacterial secretin family.</text>
</comment>
<dbReference type="Pfam" id="PF00263">
    <property type="entry name" value="Secretin"/>
    <property type="match status" value="1"/>
</dbReference>
<evidence type="ECO:0000259" key="2">
    <source>
        <dbReference type="Pfam" id="PF00263"/>
    </source>
</evidence>
<dbReference type="Proteomes" id="UP000243002">
    <property type="component" value="Unassembled WGS sequence"/>
</dbReference>
<dbReference type="InterPro" id="IPR004846">
    <property type="entry name" value="T2SS/T3SS_dom"/>
</dbReference>
<reference evidence="3 4" key="1">
    <citation type="journal article" date="2018" name="Environ. Microbiol.">
        <title>Ecological and genomic features of two widespread freshwater picocyanobacteria.</title>
        <authorList>
            <person name="Cabello-Yeves P.J."/>
            <person name="Picazo A."/>
            <person name="Camacho A."/>
            <person name="Callieri C."/>
            <person name="Rosselli R."/>
            <person name="Roda-Garcia J.J."/>
            <person name="Coutinho F.H."/>
            <person name="Rodriguez-Valera F."/>
        </authorList>
    </citation>
    <scope>NUCLEOTIDE SEQUENCE [LARGE SCALE GENOMIC DNA]</scope>
    <source>
        <strain evidence="3 4">Tous</strain>
    </source>
</reference>
<organism evidence="3 4">
    <name type="scientific">Cyanobium usitatum str. Tous</name>
    <dbReference type="NCBI Taxonomy" id="2116684"/>
    <lineage>
        <taxon>Bacteria</taxon>
        <taxon>Bacillati</taxon>
        <taxon>Cyanobacteriota</taxon>
        <taxon>Cyanophyceae</taxon>
        <taxon>Synechococcales</taxon>
        <taxon>Prochlorococcaceae</taxon>
        <taxon>Cyanobium</taxon>
    </lineage>
</organism>
<dbReference type="EMBL" id="PXXO01000015">
    <property type="protein sequence ID" value="PSJ04140.1"/>
    <property type="molecule type" value="Genomic_DNA"/>
</dbReference>
<name>A0A2P7MSB9_9CYAN</name>
<protein>
    <submittedName>
        <fullName evidence="3">General secretion pathway protein GspD</fullName>
    </submittedName>
</protein>
<dbReference type="GO" id="GO:0015627">
    <property type="term" value="C:type II protein secretion system complex"/>
    <property type="evidence" value="ECO:0007669"/>
    <property type="project" value="TreeGrafter"/>
</dbReference>
<dbReference type="PANTHER" id="PTHR30332">
    <property type="entry name" value="PROBABLE GENERAL SECRETION PATHWAY PROTEIN D"/>
    <property type="match status" value="1"/>
</dbReference>
<evidence type="ECO:0000313" key="3">
    <source>
        <dbReference type="EMBL" id="PSJ04140.1"/>
    </source>
</evidence>
<feature type="domain" description="Type II/III secretion system secretin-like" evidence="2">
    <location>
        <begin position="516"/>
        <end position="662"/>
    </location>
</feature>
<dbReference type="AlphaFoldDB" id="A0A2P7MSB9"/>
<dbReference type="GO" id="GO:0009306">
    <property type="term" value="P:protein secretion"/>
    <property type="evidence" value="ECO:0007669"/>
    <property type="project" value="InterPro"/>
</dbReference>
<comment type="caution">
    <text evidence="3">The sequence shown here is derived from an EMBL/GenBank/DDBJ whole genome shotgun (WGS) entry which is preliminary data.</text>
</comment>
<proteinExistence type="inferred from homology"/>
<sequence>MQLQVRRLGNSVELVVEGAGPRAQLQQSSRGSGWQGQLLTASPTGLRAGPQRISLPELGIQSVSLDGSGSNYSLSVTPMPGVPLARPVVSADGLNLILAFPTAPQASLQTNRLDLSQPGAIPLPTYAPPLHARAVAPPLGDMAVGTMTLRNPGYVNVSGPAVTMTLKNAPAKDALMALAQIGGYGFVFVEDTGIGQPSTTQSGRTVSISFRGETYSRAVNSTLLAAGLQGKKEGNMIFAGSNVLGKSFGPQMSKVYRLNQASASSAADYLASLGASITKVNIITNTVTQGTPQANQVAGGGTSQQTQSQQITATETYGGGVGPLKGLLGTTDSRLQSITLIGDPALVATAENYLRQIDLRQRQVALSVKIIDVNLGNDTSIQNSFAFKSGNTFIVNDQGKLLGYFGNSLPPNEAVLREVAGGASSAKSEYKTLANGETEIIKAPLDPAPINPANAYSDGFANFLRATIQSSSTKVLASPTLILSENSDAVRGGSEASATAQDALTKATIGRPFSNQSFVTVGTQVVTNFSVQAGQNGAPNTCQPEFGTSGLTFGASVSKIDDNGFVTFALSPSISATTDQQVIEGCGLVDILSVRRLDTGSVRVRDGQTLILTGVISESDSQIVSKWPILGDMPLIGQFFRSSGGSRDKRELVIMVTPRIIDDGQAGLYGYGYEPSTSQVRSVLGN</sequence>
<dbReference type="InterPro" id="IPR050810">
    <property type="entry name" value="Bact_Secretion_Sys_Channel"/>
</dbReference>
<gene>
    <name evidence="3" type="ORF">C7K55_11545</name>
</gene>
<dbReference type="PANTHER" id="PTHR30332:SF17">
    <property type="entry name" value="TYPE IV PILIATION SYSTEM PROTEIN DR_0774-RELATED"/>
    <property type="match status" value="1"/>
</dbReference>
<accession>A0A2P7MSB9</accession>
<keyword evidence="4" id="KW-1185">Reference proteome</keyword>
<evidence type="ECO:0000256" key="1">
    <source>
        <dbReference type="RuleBase" id="RU004003"/>
    </source>
</evidence>
<evidence type="ECO:0000313" key="4">
    <source>
        <dbReference type="Proteomes" id="UP000243002"/>
    </source>
</evidence>